<evidence type="ECO:0000256" key="5">
    <source>
        <dbReference type="ARBA" id="ARBA00022692"/>
    </source>
</evidence>
<dbReference type="SUPFAM" id="SSF81514">
    <property type="entry name" value="Subunit X (non-heme 7 kDa protein) of cytochrome bc1 complex (Ubiquinol-cytochrome c reductase)"/>
    <property type="match status" value="1"/>
</dbReference>
<keyword evidence="4" id="KW-0679">Respiratory chain</keyword>
<dbReference type="PANTHER" id="PTHR12980">
    <property type="entry name" value="UBIQUINOL-CYTOCHROME C REDUCTASE COMPLEX, SUBUNIT X"/>
    <property type="match status" value="1"/>
</dbReference>
<dbReference type="Gene3D" id="1.20.5.260">
    <property type="entry name" value="Cytochrome b-c1 complex subunit 9"/>
    <property type="match status" value="1"/>
</dbReference>
<keyword evidence="5" id="KW-0812">Transmembrane</keyword>
<evidence type="ECO:0000256" key="1">
    <source>
        <dbReference type="ARBA" id="ARBA00004434"/>
    </source>
</evidence>
<keyword evidence="7" id="KW-0249">Electron transport</keyword>
<evidence type="ECO:0000313" key="13">
    <source>
        <dbReference type="EMBL" id="KAA8634628.1"/>
    </source>
</evidence>
<evidence type="ECO:0000256" key="3">
    <source>
        <dbReference type="ARBA" id="ARBA00022448"/>
    </source>
</evidence>
<dbReference type="GO" id="GO:0045275">
    <property type="term" value="C:respiratory chain complex III"/>
    <property type="evidence" value="ECO:0007669"/>
    <property type="project" value="InterPro"/>
</dbReference>
<dbReference type="FunFam" id="1.20.5.260:FF:000001">
    <property type="entry name" value="Cytochrome b-c1 complex subunit 9"/>
    <property type="match status" value="1"/>
</dbReference>
<dbReference type="GO" id="GO:0006122">
    <property type="term" value="P:mitochondrial electron transport, ubiquinol to cytochrome c"/>
    <property type="evidence" value="ECO:0007669"/>
    <property type="project" value="InterPro"/>
</dbReference>
<feature type="compositionally biased region" description="Pro residues" evidence="12">
    <location>
        <begin position="31"/>
        <end position="43"/>
    </location>
</feature>
<comment type="similarity">
    <text evidence="2">Belongs to the UQCR10/QCR9 family.</text>
</comment>
<gene>
    <name evidence="13" type="ORF">SMACR_02953</name>
</gene>
<evidence type="ECO:0000256" key="7">
    <source>
        <dbReference type="ARBA" id="ARBA00022982"/>
    </source>
</evidence>
<evidence type="ECO:0000313" key="14">
    <source>
        <dbReference type="Proteomes" id="UP000433876"/>
    </source>
</evidence>
<evidence type="ECO:0000256" key="4">
    <source>
        <dbReference type="ARBA" id="ARBA00022660"/>
    </source>
</evidence>
<dbReference type="InterPro" id="IPR036656">
    <property type="entry name" value="QCR9_sf"/>
</dbReference>
<keyword evidence="8" id="KW-1133">Transmembrane helix</keyword>
<dbReference type="EMBL" id="NMPR01000020">
    <property type="protein sequence ID" value="KAA8634628.1"/>
    <property type="molecule type" value="Genomic_DNA"/>
</dbReference>
<evidence type="ECO:0000256" key="10">
    <source>
        <dbReference type="ARBA" id="ARBA00023136"/>
    </source>
</evidence>
<dbReference type="Proteomes" id="UP000433876">
    <property type="component" value="Unassembled WGS sequence"/>
</dbReference>
<evidence type="ECO:0000256" key="9">
    <source>
        <dbReference type="ARBA" id="ARBA00023128"/>
    </source>
</evidence>
<accession>A0A8S8ZYT3</accession>
<name>A0A8S8ZYT3_SORMA</name>
<evidence type="ECO:0000256" key="6">
    <source>
        <dbReference type="ARBA" id="ARBA00022792"/>
    </source>
</evidence>
<dbReference type="GO" id="GO:0005743">
    <property type="term" value="C:mitochondrial inner membrane"/>
    <property type="evidence" value="ECO:0007669"/>
    <property type="project" value="UniProtKB-SubCell"/>
</dbReference>
<comment type="caution">
    <text evidence="13">The sequence shown here is derived from an EMBL/GenBank/DDBJ whole genome shotgun (WGS) entry which is preliminary data.</text>
</comment>
<keyword evidence="9" id="KW-0496">Mitochondrion</keyword>
<keyword evidence="10" id="KW-0472">Membrane</keyword>
<evidence type="ECO:0000256" key="8">
    <source>
        <dbReference type="ARBA" id="ARBA00022989"/>
    </source>
</evidence>
<keyword evidence="6" id="KW-0999">Mitochondrion inner membrane</keyword>
<sequence>MLIAHSQFSLPSTSKYPRNAERRTHHASYPPSGPAPAPAPSPGPDRTGAPIANLHPSLLFRKNTAFLGAVFAGAFAFEVAYDNGMDKVWDKINKGRQWKDIRHKYVEAEE</sequence>
<feature type="compositionally biased region" description="Polar residues" evidence="12">
    <location>
        <begin position="1"/>
        <end position="16"/>
    </location>
</feature>
<proteinExistence type="inferred from homology"/>
<dbReference type="Pfam" id="PF05365">
    <property type="entry name" value="UCR_UQCRX_QCR9"/>
    <property type="match status" value="1"/>
</dbReference>
<keyword evidence="3" id="KW-0813">Transport</keyword>
<evidence type="ECO:0000256" key="2">
    <source>
        <dbReference type="ARBA" id="ARBA00007856"/>
    </source>
</evidence>
<dbReference type="AlphaFoldDB" id="A0A8S8ZYT3"/>
<reference evidence="13 14" key="1">
    <citation type="submission" date="2017-07" db="EMBL/GenBank/DDBJ databases">
        <title>Genome sequence of the Sordaria macrospora wild type strain R19027.</title>
        <authorList>
            <person name="Nowrousian M."/>
            <person name="Teichert I."/>
            <person name="Kueck U."/>
        </authorList>
    </citation>
    <scope>NUCLEOTIDE SEQUENCE [LARGE SCALE GENOMIC DNA]</scope>
    <source>
        <strain evidence="13 14">R19027</strain>
        <tissue evidence="13">Mycelium</tissue>
    </source>
</reference>
<comment type="subcellular location">
    <subcellularLocation>
        <location evidence="1">Mitochondrion inner membrane</location>
        <topology evidence="1">Single-pass membrane protein</topology>
    </subcellularLocation>
</comment>
<organism evidence="13 14">
    <name type="scientific">Sordaria macrospora</name>
    <dbReference type="NCBI Taxonomy" id="5147"/>
    <lineage>
        <taxon>Eukaryota</taxon>
        <taxon>Fungi</taxon>
        <taxon>Dikarya</taxon>
        <taxon>Ascomycota</taxon>
        <taxon>Pezizomycotina</taxon>
        <taxon>Sordariomycetes</taxon>
        <taxon>Sordariomycetidae</taxon>
        <taxon>Sordariales</taxon>
        <taxon>Sordariaceae</taxon>
        <taxon>Sordaria</taxon>
    </lineage>
</organism>
<protein>
    <recommendedName>
        <fullName evidence="11">Complex III subunit 9</fullName>
    </recommendedName>
</protein>
<dbReference type="VEuPathDB" id="FungiDB:SMAC_02953"/>
<feature type="region of interest" description="Disordered" evidence="12">
    <location>
        <begin position="1"/>
        <end position="52"/>
    </location>
</feature>
<evidence type="ECO:0000256" key="11">
    <source>
        <dbReference type="ARBA" id="ARBA00044247"/>
    </source>
</evidence>
<dbReference type="OMA" id="RTHHASY"/>
<evidence type="ECO:0000256" key="12">
    <source>
        <dbReference type="SAM" id="MobiDB-lite"/>
    </source>
</evidence>
<dbReference type="InterPro" id="IPR008027">
    <property type="entry name" value="QCR9"/>
</dbReference>
<dbReference type="PANTHER" id="PTHR12980:SF0">
    <property type="entry name" value="CYTOCHROME B-C1 COMPLEX SUBUNIT 9"/>
    <property type="match status" value="1"/>
</dbReference>